<protein>
    <submittedName>
        <fullName evidence="2">Uncharacterized protein</fullName>
    </submittedName>
</protein>
<evidence type="ECO:0000256" key="1">
    <source>
        <dbReference type="SAM" id="MobiDB-lite"/>
    </source>
</evidence>
<accession>A0AAV7U3F5</accession>
<evidence type="ECO:0000313" key="2">
    <source>
        <dbReference type="EMBL" id="KAJ1182363.1"/>
    </source>
</evidence>
<comment type="caution">
    <text evidence="2">The sequence shown here is derived from an EMBL/GenBank/DDBJ whole genome shotgun (WGS) entry which is preliminary data.</text>
</comment>
<feature type="compositionally biased region" description="Basic residues" evidence="1">
    <location>
        <begin position="160"/>
        <end position="170"/>
    </location>
</feature>
<organism evidence="2 3">
    <name type="scientific">Pleurodeles waltl</name>
    <name type="common">Iberian ribbed newt</name>
    <dbReference type="NCBI Taxonomy" id="8319"/>
    <lineage>
        <taxon>Eukaryota</taxon>
        <taxon>Metazoa</taxon>
        <taxon>Chordata</taxon>
        <taxon>Craniata</taxon>
        <taxon>Vertebrata</taxon>
        <taxon>Euteleostomi</taxon>
        <taxon>Amphibia</taxon>
        <taxon>Batrachia</taxon>
        <taxon>Caudata</taxon>
        <taxon>Salamandroidea</taxon>
        <taxon>Salamandridae</taxon>
        <taxon>Pleurodelinae</taxon>
        <taxon>Pleurodeles</taxon>
    </lineage>
</organism>
<dbReference type="EMBL" id="JANPWB010000006">
    <property type="protein sequence ID" value="KAJ1182363.1"/>
    <property type="molecule type" value="Genomic_DNA"/>
</dbReference>
<feature type="region of interest" description="Disordered" evidence="1">
    <location>
        <begin position="73"/>
        <end position="170"/>
    </location>
</feature>
<keyword evidence="3" id="KW-1185">Reference proteome</keyword>
<sequence length="170" mass="18959">MLMCGGCSSTRRSDHCPTCKTGPQGAPEHTFCQPFPETRQGMEISAQPNRNDTTQLPSEDLTQHLPCYRKLVTQPNRIGAQPNRNDTADSPSEDFTQRLPCDRKFDAQPYLIGAEPNRNNTADSQSGKSTQRLPCDRKFVASPYRIDATPVTSSSTLRISPHRPRASKRQ</sequence>
<proteinExistence type="predicted"/>
<feature type="compositionally biased region" description="Polar residues" evidence="1">
    <location>
        <begin position="82"/>
        <end position="94"/>
    </location>
</feature>
<reference evidence="2" key="1">
    <citation type="journal article" date="2022" name="bioRxiv">
        <title>Sequencing and chromosome-scale assembly of the giantPleurodeles waltlgenome.</title>
        <authorList>
            <person name="Brown T."/>
            <person name="Elewa A."/>
            <person name="Iarovenko S."/>
            <person name="Subramanian E."/>
            <person name="Araus A.J."/>
            <person name="Petzold A."/>
            <person name="Susuki M."/>
            <person name="Suzuki K.-i.T."/>
            <person name="Hayashi T."/>
            <person name="Toyoda A."/>
            <person name="Oliveira C."/>
            <person name="Osipova E."/>
            <person name="Leigh N.D."/>
            <person name="Simon A."/>
            <person name="Yun M.H."/>
        </authorList>
    </citation>
    <scope>NUCLEOTIDE SEQUENCE</scope>
    <source>
        <strain evidence="2">20211129_DDA</strain>
        <tissue evidence="2">Liver</tissue>
    </source>
</reference>
<evidence type="ECO:0000313" key="3">
    <source>
        <dbReference type="Proteomes" id="UP001066276"/>
    </source>
</evidence>
<name>A0AAV7U3F5_PLEWA</name>
<feature type="compositionally biased region" description="Polar residues" evidence="1">
    <location>
        <begin position="117"/>
        <end position="132"/>
    </location>
</feature>
<dbReference type="AlphaFoldDB" id="A0AAV7U3F5"/>
<gene>
    <name evidence="2" type="ORF">NDU88_007555</name>
</gene>
<dbReference type="Proteomes" id="UP001066276">
    <property type="component" value="Chromosome 3_2"/>
</dbReference>